<dbReference type="GO" id="GO:0099078">
    <property type="term" value="C:BORC complex"/>
    <property type="evidence" value="ECO:0007669"/>
    <property type="project" value="TreeGrafter"/>
</dbReference>
<dbReference type="Proteomes" id="UP000094527">
    <property type="component" value="Unassembled WGS sequence"/>
</dbReference>
<evidence type="ECO:0000256" key="4">
    <source>
        <dbReference type="ARBA" id="ARBA00023228"/>
    </source>
</evidence>
<keyword evidence="3" id="KW-0472">Membrane</keyword>
<dbReference type="PANTHER" id="PTHR21146">
    <property type="entry name" value="MEF2B PROTEIN"/>
    <property type="match status" value="1"/>
</dbReference>
<comment type="caution">
    <text evidence="6">The sequence shown here is derived from an EMBL/GenBank/DDBJ whole genome shotgun (WGS) entry which is preliminary data.</text>
</comment>
<dbReference type="AlphaFoldDB" id="A0A1D2MNW2"/>
<dbReference type="EMBL" id="LJIJ01000754">
    <property type="protein sequence ID" value="ODM94770.1"/>
    <property type="molecule type" value="Genomic_DNA"/>
</dbReference>
<evidence type="ECO:0000313" key="7">
    <source>
        <dbReference type="Proteomes" id="UP000094527"/>
    </source>
</evidence>
<sequence length="155" mass="17183">MSHNYPLPKNPSIGSGSSSSATTNVSSAVSSCTSAAALVPSETDEKCRKAIGRLSENLYIVGNEPSLALYCLQEHVRKEVPNMIKQKVDFATQYRLLQGTCYDCDYSIGAVKSMSKSQEQFSSIQNHLKNALFLKQQLKYEENRRKAAVRGTRKK</sequence>
<protein>
    <submittedName>
        <fullName evidence="6">Protein MEF2BNB</fullName>
    </submittedName>
</protein>
<dbReference type="Pfam" id="PF10167">
    <property type="entry name" value="BORCS8"/>
    <property type="match status" value="1"/>
</dbReference>
<dbReference type="STRING" id="48709.A0A1D2MNW2"/>
<reference evidence="6 7" key="1">
    <citation type="journal article" date="2016" name="Genome Biol. Evol.">
        <title>Gene Family Evolution Reflects Adaptation to Soil Environmental Stressors in the Genome of the Collembolan Orchesella cincta.</title>
        <authorList>
            <person name="Faddeeva-Vakhrusheva A."/>
            <person name="Derks M.F."/>
            <person name="Anvar S.Y."/>
            <person name="Agamennone V."/>
            <person name="Suring W."/>
            <person name="Smit S."/>
            <person name="van Straalen N.M."/>
            <person name="Roelofs D."/>
        </authorList>
    </citation>
    <scope>NUCLEOTIDE SEQUENCE [LARGE SCALE GENOMIC DNA]</scope>
    <source>
        <tissue evidence="6">Mixed pool</tissue>
    </source>
</reference>
<dbReference type="GO" id="GO:0005765">
    <property type="term" value="C:lysosomal membrane"/>
    <property type="evidence" value="ECO:0007669"/>
    <property type="project" value="UniProtKB-SubCell"/>
</dbReference>
<dbReference type="OrthoDB" id="10044187at2759"/>
<dbReference type="InterPro" id="IPR019320">
    <property type="entry name" value="BORCS8"/>
</dbReference>
<name>A0A1D2MNW2_ORCCI</name>
<proteinExistence type="inferred from homology"/>
<feature type="region of interest" description="Disordered" evidence="5">
    <location>
        <begin position="1"/>
        <end position="20"/>
    </location>
</feature>
<evidence type="ECO:0000256" key="2">
    <source>
        <dbReference type="ARBA" id="ARBA00010463"/>
    </source>
</evidence>
<dbReference type="OMA" id="INIRDHM"/>
<evidence type="ECO:0000256" key="5">
    <source>
        <dbReference type="SAM" id="MobiDB-lite"/>
    </source>
</evidence>
<gene>
    <name evidence="6" type="ORF">Ocin01_11912</name>
</gene>
<evidence type="ECO:0000256" key="1">
    <source>
        <dbReference type="ARBA" id="ARBA00004656"/>
    </source>
</evidence>
<keyword evidence="4" id="KW-0458">Lysosome</keyword>
<comment type="similarity">
    <text evidence="2">Belongs to the BORCS8 family.</text>
</comment>
<organism evidence="6 7">
    <name type="scientific">Orchesella cincta</name>
    <name type="common">Springtail</name>
    <name type="synonym">Podura cincta</name>
    <dbReference type="NCBI Taxonomy" id="48709"/>
    <lineage>
        <taxon>Eukaryota</taxon>
        <taxon>Metazoa</taxon>
        <taxon>Ecdysozoa</taxon>
        <taxon>Arthropoda</taxon>
        <taxon>Hexapoda</taxon>
        <taxon>Collembola</taxon>
        <taxon>Entomobryomorpha</taxon>
        <taxon>Entomobryoidea</taxon>
        <taxon>Orchesellidae</taxon>
        <taxon>Orchesellinae</taxon>
        <taxon>Orchesella</taxon>
    </lineage>
</organism>
<accession>A0A1D2MNW2</accession>
<evidence type="ECO:0000256" key="3">
    <source>
        <dbReference type="ARBA" id="ARBA00023136"/>
    </source>
</evidence>
<evidence type="ECO:0000313" key="6">
    <source>
        <dbReference type="EMBL" id="ODM94770.1"/>
    </source>
</evidence>
<dbReference type="PANTHER" id="PTHR21146:SF0">
    <property type="entry name" value="BLOC-1-RELATED COMPLEX SUBUNIT 8"/>
    <property type="match status" value="1"/>
</dbReference>
<comment type="subcellular location">
    <subcellularLocation>
        <location evidence="1">Lysosome membrane</location>
    </subcellularLocation>
</comment>
<keyword evidence="7" id="KW-1185">Reference proteome</keyword>